<sequence>MLNGQLPEDKVSRFVQLGLVIEELYDATENKITQLSTKLITLFQFKKKYIRNIVDNMFQISRRRFNIRKILSKILYFVTEFSTEFKQLIEAELLVHVNPLDLFFLHFCCRENLVPLPQLKIALKDYLLDHNRTYWSREMLFFLGQFFYRSETKFYFEQLELIKKGSYYNTYKFYFDHLEEFKSNDFSLLEHVIEYGDKPDSLRSIILHDDFESFYKYTLSNSYIIDPKERLSSFFIDSEYRVYGIYDIISAIQFSGSVKIYRYLKLQNPKITNFLDSFSIQGGSIEIIKDISFQKNIARKWLSESILFHRPIIYEWLCEKTCEHIANVNSIASGNNFLFLIDQKYKKNILYGKKDFSIICYSNEYFLCYIYASCVENGMITQIIRSDLHIAFDEYLKRNPVEKGFMNLIIENKSRKCFEIIKKFNVDLSPEVTTKEITRNSAIPEVVIGLDLATLRNVEVLCYPKIKEKVFLSYHYYMKAYECQFYSAFIYLCSKADFSDFQPEFFKGVTYPYYRILELYGAPVSSIQTYHRKPYL</sequence>
<organism evidence="1 2">
    <name type="scientific">Trichomonas vaginalis (strain ATCC PRA-98 / G3)</name>
    <dbReference type="NCBI Taxonomy" id="412133"/>
    <lineage>
        <taxon>Eukaryota</taxon>
        <taxon>Metamonada</taxon>
        <taxon>Parabasalia</taxon>
        <taxon>Trichomonadida</taxon>
        <taxon>Trichomonadidae</taxon>
        <taxon>Trichomonas</taxon>
    </lineage>
</organism>
<dbReference type="VEuPathDB" id="TrichDB:TVAGG3_0352350"/>
<accession>A2EPT6</accession>
<name>A2EPT6_TRIV3</name>
<dbReference type="VEuPathDB" id="TrichDB:TVAG_153810"/>
<dbReference type="Proteomes" id="UP000001542">
    <property type="component" value="Unassembled WGS sequence"/>
</dbReference>
<evidence type="ECO:0000313" key="1">
    <source>
        <dbReference type="EMBL" id="EAY05347.1"/>
    </source>
</evidence>
<dbReference type="InParanoid" id="A2EPT6"/>
<reference evidence="1" key="1">
    <citation type="submission" date="2006-10" db="EMBL/GenBank/DDBJ databases">
        <authorList>
            <person name="Amadeo P."/>
            <person name="Zhao Q."/>
            <person name="Wortman J."/>
            <person name="Fraser-Liggett C."/>
            <person name="Carlton J."/>
        </authorList>
    </citation>
    <scope>NUCLEOTIDE SEQUENCE</scope>
    <source>
        <strain evidence="1">G3</strain>
    </source>
</reference>
<dbReference type="KEGG" id="tva:4763213"/>
<evidence type="ECO:0008006" key="3">
    <source>
        <dbReference type="Google" id="ProtNLM"/>
    </source>
</evidence>
<evidence type="ECO:0000313" key="2">
    <source>
        <dbReference type="Proteomes" id="UP000001542"/>
    </source>
</evidence>
<protein>
    <recommendedName>
        <fullName evidence="3">DUF3447 domain-containing protein</fullName>
    </recommendedName>
</protein>
<keyword evidence="2" id="KW-1185">Reference proteome</keyword>
<dbReference type="EMBL" id="DS113451">
    <property type="protein sequence ID" value="EAY05347.1"/>
    <property type="molecule type" value="Genomic_DNA"/>
</dbReference>
<gene>
    <name evidence="1" type="ORF">TVAG_153810</name>
</gene>
<reference evidence="1" key="2">
    <citation type="journal article" date="2007" name="Science">
        <title>Draft genome sequence of the sexually transmitted pathogen Trichomonas vaginalis.</title>
        <authorList>
            <person name="Carlton J.M."/>
            <person name="Hirt R.P."/>
            <person name="Silva J.C."/>
            <person name="Delcher A.L."/>
            <person name="Schatz M."/>
            <person name="Zhao Q."/>
            <person name="Wortman J.R."/>
            <person name="Bidwell S.L."/>
            <person name="Alsmark U.C.M."/>
            <person name="Besteiro S."/>
            <person name="Sicheritz-Ponten T."/>
            <person name="Noel C.J."/>
            <person name="Dacks J.B."/>
            <person name="Foster P.G."/>
            <person name="Simillion C."/>
            <person name="Van de Peer Y."/>
            <person name="Miranda-Saavedra D."/>
            <person name="Barton G.J."/>
            <person name="Westrop G.D."/>
            <person name="Mueller S."/>
            <person name="Dessi D."/>
            <person name="Fiori P.L."/>
            <person name="Ren Q."/>
            <person name="Paulsen I."/>
            <person name="Zhang H."/>
            <person name="Bastida-Corcuera F.D."/>
            <person name="Simoes-Barbosa A."/>
            <person name="Brown M.T."/>
            <person name="Hayes R.D."/>
            <person name="Mukherjee M."/>
            <person name="Okumura C.Y."/>
            <person name="Schneider R."/>
            <person name="Smith A.J."/>
            <person name="Vanacova S."/>
            <person name="Villalvazo M."/>
            <person name="Haas B.J."/>
            <person name="Pertea M."/>
            <person name="Feldblyum T.V."/>
            <person name="Utterback T.R."/>
            <person name="Shu C.L."/>
            <person name="Osoegawa K."/>
            <person name="de Jong P.J."/>
            <person name="Hrdy I."/>
            <person name="Horvathova L."/>
            <person name="Zubacova Z."/>
            <person name="Dolezal P."/>
            <person name="Malik S.B."/>
            <person name="Logsdon J.M. Jr."/>
            <person name="Henze K."/>
            <person name="Gupta A."/>
            <person name="Wang C.C."/>
            <person name="Dunne R.L."/>
            <person name="Upcroft J.A."/>
            <person name="Upcroft P."/>
            <person name="White O."/>
            <person name="Salzberg S.L."/>
            <person name="Tang P."/>
            <person name="Chiu C.-H."/>
            <person name="Lee Y.-S."/>
            <person name="Embley T.M."/>
            <person name="Coombs G.H."/>
            <person name="Mottram J.C."/>
            <person name="Tachezy J."/>
            <person name="Fraser-Liggett C.M."/>
            <person name="Johnson P.J."/>
        </authorList>
    </citation>
    <scope>NUCLEOTIDE SEQUENCE [LARGE SCALE GENOMIC DNA]</scope>
    <source>
        <strain evidence="1">G3</strain>
    </source>
</reference>
<dbReference type="AlphaFoldDB" id="A2EPT6"/>
<dbReference type="PANTHER" id="PTHR24159">
    <property type="match status" value="1"/>
</dbReference>
<proteinExistence type="predicted"/>
<dbReference type="PANTHER" id="PTHR24159:SF5">
    <property type="entry name" value="ANK_REP_REGION DOMAIN-CONTAINING PROTEIN"/>
    <property type="match status" value="1"/>
</dbReference>
<dbReference type="RefSeq" id="XP_001317570.1">
    <property type="nucleotide sequence ID" value="XM_001317535.1"/>
</dbReference>